<dbReference type="EMBL" id="MU276050">
    <property type="protein sequence ID" value="KAI0042725.1"/>
    <property type="molecule type" value="Genomic_DNA"/>
</dbReference>
<reference evidence="1" key="2">
    <citation type="journal article" date="2022" name="New Phytol.">
        <title>Evolutionary transition to the ectomycorrhizal habit in the genomes of a hyperdiverse lineage of mushroom-forming fungi.</title>
        <authorList>
            <person name="Looney B."/>
            <person name="Miyauchi S."/>
            <person name="Morin E."/>
            <person name="Drula E."/>
            <person name="Courty P.E."/>
            <person name="Kohler A."/>
            <person name="Kuo A."/>
            <person name="LaButti K."/>
            <person name="Pangilinan J."/>
            <person name="Lipzen A."/>
            <person name="Riley R."/>
            <person name="Andreopoulos W."/>
            <person name="He G."/>
            <person name="Johnson J."/>
            <person name="Nolan M."/>
            <person name="Tritt A."/>
            <person name="Barry K.W."/>
            <person name="Grigoriev I.V."/>
            <person name="Nagy L.G."/>
            <person name="Hibbett D."/>
            <person name="Henrissat B."/>
            <person name="Matheny P.B."/>
            <person name="Labbe J."/>
            <person name="Martin F.M."/>
        </authorList>
    </citation>
    <scope>NUCLEOTIDE SEQUENCE</scope>
    <source>
        <strain evidence="1">FP105234-sp</strain>
    </source>
</reference>
<gene>
    <name evidence="1" type="ORF">FA95DRAFT_1609939</name>
</gene>
<name>A0ACB8RFD2_9AGAM</name>
<evidence type="ECO:0000313" key="2">
    <source>
        <dbReference type="Proteomes" id="UP000814033"/>
    </source>
</evidence>
<dbReference type="Proteomes" id="UP000814033">
    <property type="component" value="Unassembled WGS sequence"/>
</dbReference>
<sequence length="607" mass="68543">MDEQKDQEDRSPVDGTTEFWLSVLRSRLSLVNNDSPESLPALHNVRTAIASVLAIVDARINASAHVSRLPTELLTAIFSHLVIEEMHESNRGMDCVPPTVPWVRVAWVCHRWRHVMLTSPALWCHFVLPLPPQWARAMLARSQRLPLLVSCSSQHGYHQTNLPWWRLPFDTLERVKTFDLLYYNGSFTDIAMLLSKPAPLLEVVIIPQNMPRRLPLISLFANCAPNLRKLVVYNVLAFQWASLFIPNLIDLNLYIDSDQHSQDLPFILHFVAALQRLSRLKTLTLALDSLRPFSTSLPDDAFQIAQITSLRKLELVGSLPRCVEFLRHIQLPDTVKLYVASLTGGVSDFAALYPFLAPMRDQPYRDIHFRSTAVYGLLLKASHTECGPPSREVEYEWTDPNNTVVDFMPALEVIGVHHLSFLSISLDVHLGRGEHLWPMLTELLDTFGEARELQKLEGTGYTGGALCLALNASRAGGTWRRSASAADGTILWPRLRELRLLDTDLPYSIDNENGNVVADNNGRVCSGNELLDALERRHQLGTALDTLYLVSCSFQPQWLHKVEAVVGRVVGKRWDEYLDGCAGVVLYPEHTITRADIHYTPSGYRQY</sequence>
<reference evidence="1" key="1">
    <citation type="submission" date="2021-02" db="EMBL/GenBank/DDBJ databases">
        <authorList>
            <consortium name="DOE Joint Genome Institute"/>
            <person name="Ahrendt S."/>
            <person name="Looney B.P."/>
            <person name="Miyauchi S."/>
            <person name="Morin E."/>
            <person name="Drula E."/>
            <person name="Courty P.E."/>
            <person name="Chicoki N."/>
            <person name="Fauchery L."/>
            <person name="Kohler A."/>
            <person name="Kuo A."/>
            <person name="Labutti K."/>
            <person name="Pangilinan J."/>
            <person name="Lipzen A."/>
            <person name="Riley R."/>
            <person name="Andreopoulos W."/>
            <person name="He G."/>
            <person name="Johnson J."/>
            <person name="Barry K.W."/>
            <person name="Grigoriev I.V."/>
            <person name="Nagy L."/>
            <person name="Hibbett D."/>
            <person name="Henrissat B."/>
            <person name="Matheny P.B."/>
            <person name="Labbe J."/>
            <person name="Martin F."/>
        </authorList>
    </citation>
    <scope>NUCLEOTIDE SEQUENCE</scope>
    <source>
        <strain evidence="1">FP105234-sp</strain>
    </source>
</reference>
<accession>A0ACB8RFD2</accession>
<comment type="caution">
    <text evidence="1">The sequence shown here is derived from an EMBL/GenBank/DDBJ whole genome shotgun (WGS) entry which is preliminary data.</text>
</comment>
<keyword evidence="2" id="KW-1185">Reference proteome</keyword>
<organism evidence="1 2">
    <name type="scientific">Auriscalpium vulgare</name>
    <dbReference type="NCBI Taxonomy" id="40419"/>
    <lineage>
        <taxon>Eukaryota</taxon>
        <taxon>Fungi</taxon>
        <taxon>Dikarya</taxon>
        <taxon>Basidiomycota</taxon>
        <taxon>Agaricomycotina</taxon>
        <taxon>Agaricomycetes</taxon>
        <taxon>Russulales</taxon>
        <taxon>Auriscalpiaceae</taxon>
        <taxon>Auriscalpium</taxon>
    </lineage>
</organism>
<proteinExistence type="predicted"/>
<evidence type="ECO:0000313" key="1">
    <source>
        <dbReference type="EMBL" id="KAI0042725.1"/>
    </source>
</evidence>
<protein>
    <submittedName>
        <fullName evidence="1">Uncharacterized protein</fullName>
    </submittedName>
</protein>